<feature type="disulfide bond" evidence="5">
    <location>
        <begin position="996"/>
        <end position="1003"/>
    </location>
</feature>
<feature type="region of interest" description="Disordered" evidence="6">
    <location>
        <begin position="1016"/>
        <end position="1039"/>
    </location>
</feature>
<evidence type="ECO:0000259" key="10">
    <source>
        <dbReference type="PROSITE" id="PS51252"/>
    </source>
</evidence>
<feature type="domain" description="Thyroglobulin type-1" evidence="9">
    <location>
        <begin position="330"/>
        <end position="397"/>
    </location>
</feature>
<dbReference type="Pfam" id="PF00086">
    <property type="entry name" value="Thyroglobulin_1"/>
    <property type="match status" value="6"/>
</dbReference>
<evidence type="ECO:0000313" key="13">
    <source>
        <dbReference type="RefSeq" id="XP_015589322.1"/>
    </source>
</evidence>
<dbReference type="Gene3D" id="4.10.75.10">
    <property type="entry name" value="Elafin-like"/>
    <property type="match status" value="3"/>
</dbReference>
<dbReference type="PROSITE" id="PS51162">
    <property type="entry name" value="THYROGLOBULIN_1_2"/>
    <property type="match status" value="6"/>
</dbReference>
<evidence type="ECO:0000313" key="12">
    <source>
        <dbReference type="Proteomes" id="UP000694920"/>
    </source>
</evidence>
<dbReference type="InterPro" id="IPR036645">
    <property type="entry name" value="Elafin-like_sf"/>
</dbReference>
<gene>
    <name evidence="13" type="primary">LOC107264973</name>
</gene>
<dbReference type="PROSITE" id="PS51252">
    <property type="entry name" value="ANTISTASIN"/>
    <property type="match status" value="4"/>
</dbReference>
<feature type="signal peptide" evidence="8">
    <location>
        <begin position="1"/>
        <end position="33"/>
    </location>
</feature>
<dbReference type="PANTHER" id="PTHR12352">
    <property type="entry name" value="SECRETED MODULAR CALCIUM-BINDING PROTEIN"/>
    <property type="match status" value="1"/>
</dbReference>
<feature type="domain" description="Thyroglobulin type-1" evidence="9">
    <location>
        <begin position="958"/>
        <end position="1025"/>
    </location>
</feature>
<dbReference type="InterPro" id="IPR036857">
    <property type="entry name" value="Thyroglobulin_1_sf"/>
</dbReference>
<dbReference type="Pfam" id="PF00095">
    <property type="entry name" value="WAP"/>
    <property type="match status" value="3"/>
</dbReference>
<dbReference type="Proteomes" id="UP000694920">
    <property type="component" value="Unplaced"/>
</dbReference>
<reference evidence="13" key="1">
    <citation type="submission" date="2025-08" db="UniProtKB">
        <authorList>
            <consortium name="RefSeq"/>
        </authorList>
    </citation>
    <scope>IDENTIFICATION</scope>
</reference>
<dbReference type="Pfam" id="PF02822">
    <property type="entry name" value="Antistasin"/>
    <property type="match status" value="4"/>
</dbReference>
<feature type="domain" description="Thyroglobulin type-1" evidence="9">
    <location>
        <begin position="86"/>
        <end position="157"/>
    </location>
</feature>
<dbReference type="InterPro" id="IPR004094">
    <property type="entry name" value="Antistasin-like"/>
</dbReference>
<dbReference type="Gene3D" id="4.10.800.10">
    <property type="entry name" value="Thyroglobulin type-1"/>
    <property type="match status" value="6"/>
</dbReference>
<dbReference type="InterPro" id="IPR028150">
    <property type="entry name" value="Lustrin_cystein"/>
</dbReference>
<dbReference type="RefSeq" id="XP_015589322.1">
    <property type="nucleotide sequence ID" value="XM_015733836.2"/>
</dbReference>
<dbReference type="PANTHER" id="PTHR12352:SF31">
    <property type="entry name" value="PAPILIN-LIKE PROTEIN"/>
    <property type="match status" value="1"/>
</dbReference>
<protein>
    <submittedName>
        <fullName evidence="13">Uncharacterized protein LOC107264973</fullName>
    </submittedName>
</protein>
<feature type="domain" description="WAP" evidence="11">
    <location>
        <begin position="36"/>
        <end position="85"/>
    </location>
</feature>
<evidence type="ECO:0000256" key="2">
    <source>
        <dbReference type="ARBA" id="ARBA00022525"/>
    </source>
</evidence>
<dbReference type="SUPFAM" id="SSF57610">
    <property type="entry name" value="Thyroglobulin type-1 domain"/>
    <property type="match status" value="6"/>
</dbReference>
<evidence type="ECO:0000256" key="4">
    <source>
        <dbReference type="ARBA" id="ARBA00023157"/>
    </source>
</evidence>
<feature type="disulfide bond" evidence="5">
    <location>
        <begin position="1005"/>
        <end position="1025"/>
    </location>
</feature>
<keyword evidence="7" id="KW-1133">Transmembrane helix</keyword>
<feature type="disulfide bond" evidence="5">
    <location>
        <begin position="377"/>
        <end position="397"/>
    </location>
</feature>
<dbReference type="GO" id="GO:0005604">
    <property type="term" value="C:basement membrane"/>
    <property type="evidence" value="ECO:0007669"/>
    <property type="project" value="TreeGrafter"/>
</dbReference>
<dbReference type="PROSITE" id="PS00484">
    <property type="entry name" value="THYROGLOBULIN_1_1"/>
    <property type="match status" value="3"/>
</dbReference>
<dbReference type="GO" id="GO:0005615">
    <property type="term" value="C:extracellular space"/>
    <property type="evidence" value="ECO:0007669"/>
    <property type="project" value="TreeGrafter"/>
</dbReference>
<dbReference type="SMART" id="SM00211">
    <property type="entry name" value="TY"/>
    <property type="match status" value="6"/>
</dbReference>
<feature type="domain" description="WAP" evidence="11">
    <location>
        <begin position="282"/>
        <end position="328"/>
    </location>
</feature>
<dbReference type="InterPro" id="IPR036880">
    <property type="entry name" value="Kunitz_BPTI_sf"/>
</dbReference>
<feature type="disulfide bond" evidence="5">
    <location>
        <begin position="368"/>
        <end position="375"/>
    </location>
</feature>
<feature type="domain" description="WAP" evidence="11">
    <location>
        <begin position="664"/>
        <end position="710"/>
    </location>
</feature>
<dbReference type="SMART" id="SM00217">
    <property type="entry name" value="WAP"/>
    <property type="match status" value="3"/>
</dbReference>
<dbReference type="InterPro" id="IPR051950">
    <property type="entry name" value="Dev_reg/Prot_inhib"/>
</dbReference>
<keyword evidence="8" id="KW-0732">Signal</keyword>
<keyword evidence="7" id="KW-0812">Transmembrane</keyword>
<evidence type="ECO:0000259" key="11">
    <source>
        <dbReference type="PROSITE" id="PS51390"/>
    </source>
</evidence>
<feature type="transmembrane region" description="Helical" evidence="7">
    <location>
        <begin position="1245"/>
        <end position="1271"/>
    </location>
</feature>
<dbReference type="SUPFAM" id="SSF57362">
    <property type="entry name" value="BPTI-like"/>
    <property type="match status" value="1"/>
</dbReference>
<dbReference type="InterPro" id="IPR000716">
    <property type="entry name" value="Thyroglobulin_1"/>
</dbReference>
<dbReference type="InterPro" id="IPR008197">
    <property type="entry name" value="WAP_dom"/>
</dbReference>
<feature type="domain" description="Antistasin-like" evidence="10">
    <location>
        <begin position="604"/>
        <end position="629"/>
    </location>
</feature>
<evidence type="ECO:0000256" key="7">
    <source>
        <dbReference type="SAM" id="Phobius"/>
    </source>
</evidence>
<feature type="domain" description="Antistasin-like" evidence="10">
    <location>
        <begin position="786"/>
        <end position="812"/>
    </location>
</feature>
<dbReference type="SMART" id="SM00289">
    <property type="entry name" value="WR1"/>
    <property type="match status" value="4"/>
</dbReference>
<proteinExistence type="predicted"/>
<keyword evidence="12" id="KW-1185">Reference proteome</keyword>
<accession>A0AAJ7BLZ9</accession>
<sequence length="1330" mass="144412">MMRRDFCNGGLAYAVLWVTSTCLLLSSIRPTVADLSLKLAGKCPAFQEQNVCPARAPDCTNDFECQTPNERCCSTACGLRCVTAELTGCQQLALAATRRSRALGPNSPAQLVPRCNNETGEFEKIQCDATEKSCWCVDEYGDELPGTRAAGRDFVDCDNPRPCPAHSCRMLCPLGFEIDPDSGCPRCECRDPCRGITCPGMSQSCELIDVSCSRPPCPPIPSCRKAKSLATICPAGEPLQITDSPRPFLCGNSPGKPNCPPLYRCLVEPGQEYGVCCPSSINLKRPGSCPVDEPPLCGSACQHDLECPAPQKCCASERCGGGFCTVPTGLSACHQNRMLAELLSISERQGRGYIPQCEEGGGYEPRQCSRNGLVCWCVDTDGRKIDGSMGPSENVQCNPIAKARSLPSSCSPQQCAQVCQYGFKTDSSGCPTCECDNPCEGYPCPVGEECVLRREDGCPDFLCPSKPECKPKKTYKSPCVTGAPLSDEEGNAVTCSGNRTCPQGYKCTTVPDAGQSVCCAATDYPMKPPTMCEYLRDFNDRMEGTREGMALAIPAPICEPDGSYKPLQCHGSTCTCVNKYGVPLKSNLTKWPDCKEIKELLILCKDKKCELNCPYGFELDPSGCEECRCRDPCKEVTCGVHEACSMVDVNCGPGQYCPPVPACLTAKLGQCPYLVPSSSSCELKCSSDQECAGRDKCCSTGCGTQCVAPVVATACQHARALAEHAARESGEPARRLYIPRCDANGAFEPVQCHAGMCWCVDDQGRESAGTRVIEGIVPKCSTPLHCPEIDCALNCPEGLELDPETGCPTCSCRDPCKSVTCRGENEACRMVEVACSDPPCPPVPVCLPKKDNPCPNGAPLLAQDGTAVTCGPHGSHCPSTHKCELSPLDEYAVCCPKPRDVCFESPQKAACAPGQNVNGTDSWYFDPERNECRRKTECTVGHNDFSSRLVCDTICPVLSQCERLREKNLKTSQRLKQPTFLPRCNPDTGGWEPVQCLEHVGVCWCVDRRGEPVKGSLTRGPEPKCNFRQSRRGRGPMDIDPEIKAYMETAFLSTGSEGREVRRVLGTRCQAMKDKGHVPAICDRQGRFEPTQCVGETCWCVDEAGNQLTGSEPFLQGSQICLPTPVEAVEVTLRFPGRFLHSDVNRFANEANNLLEDFGARIKDKIIVEIDQDSATLDFEVIGPNKVDVAFHLEELIRLQKLSLLGSIADATSSRFTHKATSGGIQSRIVALEQREILTQLETPLYQTATLVLAAASAFVISSLLILLMIYRKKMKMKDPTKTLPVDQHFLAYSEQPVYVISGLEKGEKEKEAEAQMQEKVMISETAVEA</sequence>
<evidence type="ECO:0000259" key="9">
    <source>
        <dbReference type="PROSITE" id="PS51162"/>
    </source>
</evidence>
<keyword evidence="7" id="KW-0472">Membrane</keyword>
<evidence type="ECO:0000256" key="1">
    <source>
        <dbReference type="ARBA" id="ARBA00004613"/>
    </source>
</evidence>
<dbReference type="Gene3D" id="2.10.22.10">
    <property type="entry name" value="Antistasin, domain 1"/>
    <property type="match status" value="4"/>
</dbReference>
<dbReference type="SUPFAM" id="SSF57262">
    <property type="entry name" value="Leech antihemostatic proteins"/>
    <property type="match status" value="3"/>
</dbReference>
<dbReference type="Pfam" id="PF14625">
    <property type="entry name" value="Lustrin_cystein"/>
    <property type="match status" value="3"/>
</dbReference>
<evidence type="ECO:0000256" key="5">
    <source>
        <dbReference type="PROSITE-ProRule" id="PRU00500"/>
    </source>
</evidence>
<evidence type="ECO:0000256" key="6">
    <source>
        <dbReference type="SAM" id="MobiDB-lite"/>
    </source>
</evidence>
<keyword evidence="3" id="KW-0677">Repeat</keyword>
<feature type="domain" description="Thyroglobulin type-1" evidence="9">
    <location>
        <begin position="712"/>
        <end position="780"/>
    </location>
</feature>
<evidence type="ECO:0000256" key="3">
    <source>
        <dbReference type="ARBA" id="ARBA00022737"/>
    </source>
</evidence>
<dbReference type="KEGG" id="ccin:107264973"/>
<feature type="domain" description="Antistasin-like" evidence="10">
    <location>
        <begin position="410"/>
        <end position="435"/>
    </location>
</feature>
<feature type="chain" id="PRO_5042553245" evidence="8">
    <location>
        <begin position="34"/>
        <end position="1330"/>
    </location>
</feature>
<dbReference type="InterPro" id="IPR006150">
    <property type="entry name" value="Cys_repeat_1"/>
</dbReference>
<feature type="domain" description="Antistasin-like" evidence="10">
    <location>
        <begin position="163"/>
        <end position="189"/>
    </location>
</feature>
<evidence type="ECO:0000256" key="8">
    <source>
        <dbReference type="SAM" id="SignalP"/>
    </source>
</evidence>
<dbReference type="GeneID" id="107264973"/>
<feature type="domain" description="Thyroglobulin type-1" evidence="9">
    <location>
        <begin position="1066"/>
        <end position="1121"/>
    </location>
</feature>
<name>A0AAJ7BLZ9_CEPCN</name>
<dbReference type="InterPro" id="IPR011061">
    <property type="entry name" value="Hirudin/antistatin"/>
</dbReference>
<dbReference type="CDD" id="cd00191">
    <property type="entry name" value="TY"/>
    <property type="match status" value="5"/>
</dbReference>
<comment type="caution">
    <text evidence="5">Lacks conserved residue(s) required for the propagation of feature annotation.</text>
</comment>
<comment type="subcellular location">
    <subcellularLocation>
        <location evidence="1">Secreted</location>
    </subcellularLocation>
</comment>
<dbReference type="GO" id="GO:0004867">
    <property type="term" value="F:serine-type endopeptidase inhibitor activity"/>
    <property type="evidence" value="ECO:0007669"/>
    <property type="project" value="InterPro"/>
</dbReference>
<feature type="domain" description="Thyroglobulin type-1" evidence="9">
    <location>
        <begin position="529"/>
        <end position="594"/>
    </location>
</feature>
<feature type="disulfide bond" evidence="5">
    <location>
        <begin position="127"/>
        <end position="134"/>
    </location>
</feature>
<keyword evidence="2" id="KW-0964">Secreted</keyword>
<organism evidence="12 13">
    <name type="scientific">Cephus cinctus</name>
    <name type="common">Wheat stem sawfly</name>
    <dbReference type="NCBI Taxonomy" id="211228"/>
    <lineage>
        <taxon>Eukaryota</taxon>
        <taxon>Metazoa</taxon>
        <taxon>Ecdysozoa</taxon>
        <taxon>Arthropoda</taxon>
        <taxon>Hexapoda</taxon>
        <taxon>Insecta</taxon>
        <taxon>Pterygota</taxon>
        <taxon>Neoptera</taxon>
        <taxon>Endopterygota</taxon>
        <taxon>Hymenoptera</taxon>
        <taxon>Cephoidea</taxon>
        <taxon>Cephidae</taxon>
        <taxon>Cephus</taxon>
    </lineage>
</organism>
<keyword evidence="4 5" id="KW-1015">Disulfide bond</keyword>
<dbReference type="GO" id="GO:0007160">
    <property type="term" value="P:cell-matrix adhesion"/>
    <property type="evidence" value="ECO:0007669"/>
    <property type="project" value="TreeGrafter"/>
</dbReference>
<dbReference type="PROSITE" id="PS51390">
    <property type="entry name" value="WAP"/>
    <property type="match status" value="3"/>
</dbReference>